<evidence type="ECO:0000313" key="18">
    <source>
        <dbReference type="Proteomes" id="UP000270924"/>
    </source>
</evidence>
<dbReference type="SMART" id="SM00434">
    <property type="entry name" value="TOP4c"/>
    <property type="match status" value="1"/>
</dbReference>
<dbReference type="Gene3D" id="3.90.199.10">
    <property type="entry name" value="Topoisomerase II, domain 5"/>
    <property type="match status" value="1"/>
</dbReference>
<dbReference type="Gene3D" id="1.10.268.10">
    <property type="entry name" value="Topoisomerase, domain 3"/>
    <property type="match status" value="1"/>
</dbReference>
<evidence type="ECO:0000256" key="10">
    <source>
        <dbReference type="ARBA" id="ARBA00023125"/>
    </source>
</evidence>
<dbReference type="PRINTS" id="PR00418">
    <property type="entry name" value="TPI2FAMILY"/>
</dbReference>
<dbReference type="FunFam" id="3.30.1360.40:FF:000003">
    <property type="entry name" value="DNA topoisomerase 2"/>
    <property type="match status" value="1"/>
</dbReference>
<dbReference type="Gene3D" id="3.30.1490.30">
    <property type="match status" value="1"/>
</dbReference>
<dbReference type="Proteomes" id="UP000270924">
    <property type="component" value="Unassembled WGS sequence"/>
</dbReference>
<dbReference type="CDD" id="cd00187">
    <property type="entry name" value="TOP4c"/>
    <property type="match status" value="1"/>
</dbReference>
<dbReference type="InterPro" id="IPR036890">
    <property type="entry name" value="HATPase_C_sf"/>
</dbReference>
<feature type="compositionally biased region" description="Basic and acidic residues" evidence="14">
    <location>
        <begin position="25"/>
        <end position="34"/>
    </location>
</feature>
<dbReference type="InterPro" id="IPR013506">
    <property type="entry name" value="Topo_IIA_bsu_dom2"/>
</dbReference>
<evidence type="ECO:0000256" key="3">
    <source>
        <dbReference type="ARBA" id="ARBA00001946"/>
    </source>
</evidence>
<feature type="compositionally biased region" description="Basic and acidic residues" evidence="14">
    <location>
        <begin position="1297"/>
        <end position="1326"/>
    </location>
</feature>
<keyword evidence="8" id="KW-0460">Magnesium</keyword>
<evidence type="ECO:0000256" key="1">
    <source>
        <dbReference type="ARBA" id="ARBA00000185"/>
    </source>
</evidence>
<evidence type="ECO:0000256" key="6">
    <source>
        <dbReference type="ARBA" id="ARBA00022741"/>
    </source>
</evidence>
<comment type="similarity">
    <text evidence="4 13">Belongs to the type II topoisomerase family.</text>
</comment>
<dbReference type="PANTHER" id="PTHR10169">
    <property type="entry name" value="DNA TOPOISOMERASE/GYRASE"/>
    <property type="match status" value="1"/>
</dbReference>
<dbReference type="FunFam" id="3.30.565.10:FF:000004">
    <property type="entry name" value="DNA topoisomerase 2"/>
    <property type="match status" value="1"/>
</dbReference>
<dbReference type="InterPro" id="IPR006171">
    <property type="entry name" value="TOPRIM_dom"/>
</dbReference>
<reference evidence="17 18" key="1">
    <citation type="submission" date="2018-11" db="EMBL/GenBank/DDBJ databases">
        <authorList>
            <consortium name="Pathogen Informatics"/>
        </authorList>
    </citation>
    <scope>NUCLEOTIDE SEQUENCE [LARGE SCALE GENOMIC DNA]</scope>
</reference>
<feature type="active site" description="O-(5'-phospho-DNA)-tyrosine intermediate" evidence="12">
    <location>
        <position position="855"/>
    </location>
</feature>
<evidence type="ECO:0000256" key="13">
    <source>
        <dbReference type="RuleBase" id="RU362094"/>
    </source>
</evidence>
<dbReference type="Pfam" id="PF16898">
    <property type="entry name" value="TOPRIM_C"/>
    <property type="match status" value="1"/>
</dbReference>
<keyword evidence="18" id="KW-1185">Reference proteome</keyword>
<feature type="compositionally biased region" description="Acidic residues" evidence="14">
    <location>
        <begin position="1156"/>
        <end position="1171"/>
    </location>
</feature>
<dbReference type="GO" id="GO:0000819">
    <property type="term" value="P:sister chromatid segregation"/>
    <property type="evidence" value="ECO:0007669"/>
    <property type="project" value="TreeGrafter"/>
</dbReference>
<dbReference type="SMART" id="SM00433">
    <property type="entry name" value="TOP2c"/>
    <property type="match status" value="1"/>
</dbReference>
<dbReference type="InterPro" id="IPR018522">
    <property type="entry name" value="TopoIIA_CS"/>
</dbReference>
<evidence type="ECO:0000259" key="15">
    <source>
        <dbReference type="PROSITE" id="PS50880"/>
    </source>
</evidence>
<dbReference type="Pfam" id="PF00204">
    <property type="entry name" value="DNA_gyraseB"/>
    <property type="match status" value="1"/>
</dbReference>
<dbReference type="GO" id="GO:0006265">
    <property type="term" value="P:DNA topological change"/>
    <property type="evidence" value="ECO:0007669"/>
    <property type="project" value="UniProtKB-UniRule"/>
</dbReference>
<dbReference type="InterPro" id="IPR013760">
    <property type="entry name" value="Topo_IIA-like_dom_sf"/>
</dbReference>
<dbReference type="InterPro" id="IPR003594">
    <property type="entry name" value="HATPase_dom"/>
</dbReference>
<evidence type="ECO:0000256" key="11">
    <source>
        <dbReference type="ARBA" id="ARBA00023235"/>
    </source>
</evidence>
<dbReference type="FunFam" id="3.90.199.10:FF:000002">
    <property type="entry name" value="DNA topoisomerase 2"/>
    <property type="match status" value="1"/>
</dbReference>
<accession>A0A3P7DE40</accession>
<dbReference type="Pfam" id="PF00521">
    <property type="entry name" value="DNA_topoisoIV"/>
    <property type="match status" value="1"/>
</dbReference>
<dbReference type="EMBL" id="UYWW01000270">
    <property type="protein sequence ID" value="VDM07941.1"/>
    <property type="molecule type" value="Genomic_DNA"/>
</dbReference>
<dbReference type="EC" id="5.6.2.2" evidence="13"/>
<dbReference type="InterPro" id="IPR050634">
    <property type="entry name" value="DNA_Topoisomerase_II"/>
</dbReference>
<dbReference type="InterPro" id="IPR001154">
    <property type="entry name" value="TopoII_euk"/>
</dbReference>
<dbReference type="Pfam" id="PF02518">
    <property type="entry name" value="HATPase_c"/>
    <property type="match status" value="1"/>
</dbReference>
<feature type="compositionally biased region" description="Acidic residues" evidence="14">
    <location>
        <begin position="1532"/>
        <end position="1541"/>
    </location>
</feature>
<dbReference type="CDD" id="cd16930">
    <property type="entry name" value="HATPase_TopII-like"/>
    <property type="match status" value="1"/>
</dbReference>
<evidence type="ECO:0000256" key="5">
    <source>
        <dbReference type="ARBA" id="ARBA00022723"/>
    </source>
</evidence>
<comment type="cofactor">
    <cofactor evidence="3">
        <name>Mg(2+)</name>
        <dbReference type="ChEBI" id="CHEBI:18420"/>
    </cofactor>
</comment>
<dbReference type="GO" id="GO:0003918">
    <property type="term" value="F:DNA topoisomerase type II (double strand cut, ATP-hydrolyzing) activity"/>
    <property type="evidence" value="ECO:0007669"/>
    <property type="project" value="UniProtKB-UniRule"/>
</dbReference>
<comment type="cofactor">
    <cofactor evidence="2">
        <name>Ca(2+)</name>
        <dbReference type="ChEBI" id="CHEBI:29108"/>
    </cofactor>
</comment>
<dbReference type="Gene3D" id="3.30.230.10">
    <property type="match status" value="1"/>
</dbReference>
<keyword evidence="5" id="KW-0479">Metal-binding</keyword>
<keyword evidence="11 12" id="KW-0413">Isomerase</keyword>
<evidence type="ECO:0000256" key="7">
    <source>
        <dbReference type="ARBA" id="ARBA00022840"/>
    </source>
</evidence>
<dbReference type="PROSITE" id="PS00177">
    <property type="entry name" value="TOPOISOMERASE_II"/>
    <property type="match status" value="1"/>
</dbReference>
<feature type="compositionally biased region" description="Basic and acidic residues" evidence="14">
    <location>
        <begin position="1453"/>
        <end position="1465"/>
    </location>
</feature>
<dbReference type="GO" id="GO:0005524">
    <property type="term" value="F:ATP binding"/>
    <property type="evidence" value="ECO:0007669"/>
    <property type="project" value="UniProtKB-UniRule"/>
</dbReference>
<dbReference type="InterPro" id="IPR014721">
    <property type="entry name" value="Ribsml_uS5_D2-typ_fold_subgr"/>
</dbReference>
<sequence length="1571" mass="179629">MNLYTDGYVHFQFDSSAQKKKTSKKQTEKKDKLPVKKKQVSKKETNGNSVINGDKSDDGDPLDIFTNIDQQPKQLSIEKIYQKKSQLEHILLRPDTYIGSVERTDKAPLWVYDAEAERIVQRDISYVPGLYKIFDEILVNAADNKQRDSKMNLIKININKETNEISVFNNGKGIPVVLHKVEQLYVPELIFGTLLTSSNYDDSERKVTGGRNGYGAKLCNIFSKEFTVETSSKEYGKAFKQTWKNNMTKDKDPFVSKSSGEDFTRITFKPDLAKFRMTELDDDIISLISRRAYDVAGSTKGVKVYLNGKLLPVQGFKQYVDQYAKHNLDNDGEPYKVAYEQANERWEVALTVSEKGFQQVSFVNSIATTKGGRHVDYVADQITAKLIDTIKKKVGKSGVNVKPFQIKSHMWIFVNSLVENPTFDSQTKETMTLQAKSFGSKCELSERFINAVMKCGIVEAVLAWVRFKQQETLDKKCSSKKTSKLKGIPKLEDANDAGTKNSSLCTLILTEGDSAKSLAVSGLGVVGRDRYGVFPLRGKMLNVREGSHKQIMENAEINALIKIIGLQYRLKYDKDEDMKTLRYGKIMVMADQDQDGSHIKGLVINFIHYNWPVLIRRNFVEEFITPIVKATKGKESLSFFSLPEYAEWRNNTENWKTYRIKYYKGLGTSTSKEAKEYFTDMVRHRIRFQYAGEEDDSSLDMAFSKKKIEDRKVWLTNWMAEKKTRREQGLTEEYLYDKDTRAVSFKDFVNKELVLFSNADNERSIPSLVDGLKPGQRKVLFTCFKRADKKEVKVAQLAGAVGEMSAYHHGEASLMSTIVNLAQDYVGSNNINLLLPIGQFGTRLQGGKDSASPRYIFTQLNPVTRALFPAVDENVLRFLFEENQRIEPEWYCPIIPTVLVNGAEGIGTAWSTKIPNYNPREIVDNMRRLIRGEEPKPLIPWFKNFRGTIEKLDESRYICSGEIALLSDDTIEITELPIRTWTQTYKESVLESMLEGSDKQPPLIQDFKEYHTDTTVKFLVKMNPAKLREAEMEGLHKIFKLQTAINISSMVLFDPLGCLRRFSNVEEICKEFFEVRKKKYIERKAFQEGMLRAQSERLSNQARFILGKIKGEILIENKRKAAIVEQLVKKGFDPDPVKKWKELQRKRELEMTGEVQVDDEGMEGEEEEESESSVSPMKKDLEKKLSDYDYLVGMAILKLSEEEKDKLLHDSELKLEELKALELKTWSDLWEEDLSNFLVELEKQEAKERADIELQVKDAVKKIAGVAMKGGRKKAGTLVQEVLPDPNGIRVHPSLDAIKEKYEGKKTDEQKVRKPRVPKEPRQIKDENDEGDEKNKGKPKRQRKENNRDGSSMNTKAKKGKRNKWESDSSEDDFDESDYVIDDDDDDVIEIKKTTAGDRKRRAEQSATKMDLSNDDVNVESSLMQSGSEGKKKFHEKMDDLFVNEKPFGSNTKSKDIPEIKEAKSKKQTKPKAKITKETSKKGSESRKRKVKSSDDDDDEGSDDGADVPFEPAAVRPRERGRQLKAVKYTFDDDNDDDSDDIPGLSESTSSSHQMKRRKKIESDEEFELSN</sequence>
<evidence type="ECO:0000256" key="9">
    <source>
        <dbReference type="ARBA" id="ARBA00023029"/>
    </source>
</evidence>
<dbReference type="Gene3D" id="3.30.565.10">
    <property type="entry name" value="Histidine kinase-like ATPase, C-terminal domain"/>
    <property type="match status" value="1"/>
</dbReference>
<name>A0A3P7DE40_WUCBA</name>
<keyword evidence="9 12" id="KW-0799">Topoisomerase</keyword>
<feature type="compositionally biased region" description="Acidic residues" evidence="14">
    <location>
        <begin position="1368"/>
        <end position="1388"/>
    </location>
</feature>
<dbReference type="PROSITE" id="PS52040">
    <property type="entry name" value="TOPO_IIA"/>
    <property type="match status" value="1"/>
</dbReference>
<dbReference type="FunFam" id="3.30.1490.30:FF:000001">
    <property type="entry name" value="DNA topoisomerase 2"/>
    <property type="match status" value="1"/>
</dbReference>
<feature type="region of interest" description="Disordered" evidence="14">
    <location>
        <begin position="1151"/>
        <end position="1178"/>
    </location>
</feature>
<dbReference type="GO" id="GO:0005634">
    <property type="term" value="C:nucleus"/>
    <property type="evidence" value="ECO:0007669"/>
    <property type="project" value="TreeGrafter"/>
</dbReference>
<feature type="domain" description="Topo IIA-type catalytic" evidence="16">
    <location>
        <begin position="765"/>
        <end position="1234"/>
    </location>
</feature>
<evidence type="ECO:0000259" key="16">
    <source>
        <dbReference type="PROSITE" id="PS52040"/>
    </source>
</evidence>
<comment type="function">
    <text evidence="13">Control of topological states of DNA by transient breakage and subsequent rejoining of DNA strands. Topoisomerase II makes double-strand breaks.</text>
</comment>
<dbReference type="InterPro" id="IPR013757">
    <property type="entry name" value="Topo_IIA_A_a_sf"/>
</dbReference>
<feature type="compositionally biased region" description="Basic and acidic residues" evidence="14">
    <location>
        <begin position="1475"/>
        <end position="1486"/>
    </location>
</feature>
<dbReference type="OMA" id="TWTQDFK"/>
<organism evidence="17 18">
    <name type="scientific">Wuchereria bancrofti</name>
    <dbReference type="NCBI Taxonomy" id="6293"/>
    <lineage>
        <taxon>Eukaryota</taxon>
        <taxon>Metazoa</taxon>
        <taxon>Ecdysozoa</taxon>
        <taxon>Nematoda</taxon>
        <taxon>Chromadorea</taxon>
        <taxon>Rhabditida</taxon>
        <taxon>Spirurina</taxon>
        <taxon>Spiruromorpha</taxon>
        <taxon>Filarioidea</taxon>
        <taxon>Onchocercidae</taxon>
        <taxon>Wuchereria</taxon>
    </lineage>
</organism>
<dbReference type="InterPro" id="IPR002205">
    <property type="entry name" value="Topo_IIA_dom_A"/>
</dbReference>
<keyword evidence="10 12" id="KW-0238">DNA-binding</keyword>
<feature type="domain" description="Toprim" evidence="15">
    <location>
        <begin position="505"/>
        <end position="622"/>
    </location>
</feature>
<dbReference type="SUPFAM" id="SSF55874">
    <property type="entry name" value="ATPase domain of HSP90 chaperone/DNA topoisomerase II/histidine kinase"/>
    <property type="match status" value="1"/>
</dbReference>
<gene>
    <name evidence="17" type="ORF">WBA_LOCUS1327</name>
</gene>
<dbReference type="InterPro" id="IPR034157">
    <property type="entry name" value="TOPRIM_TopoII"/>
</dbReference>
<dbReference type="OrthoDB" id="276498at2759"/>
<keyword evidence="6 13" id="KW-0547">Nucleotide-binding</keyword>
<evidence type="ECO:0000256" key="2">
    <source>
        <dbReference type="ARBA" id="ARBA00001913"/>
    </source>
</evidence>
<dbReference type="InParanoid" id="A0A3P7DE40"/>
<dbReference type="CDD" id="cd03365">
    <property type="entry name" value="TOPRIM_TopoIIA"/>
    <property type="match status" value="1"/>
</dbReference>
<dbReference type="InterPro" id="IPR031660">
    <property type="entry name" value="TOPRIM_C"/>
</dbReference>
<dbReference type="CDD" id="cd03481">
    <property type="entry name" value="TopoIIA_Trans_ScTopoIIA"/>
    <property type="match status" value="1"/>
</dbReference>
<evidence type="ECO:0000256" key="14">
    <source>
        <dbReference type="SAM" id="MobiDB-lite"/>
    </source>
</evidence>
<feature type="compositionally biased region" description="Polar residues" evidence="14">
    <location>
        <begin position="1419"/>
        <end position="1428"/>
    </location>
</feature>
<dbReference type="SUPFAM" id="SSF56719">
    <property type="entry name" value="Type II DNA topoisomerase"/>
    <property type="match status" value="1"/>
</dbReference>
<dbReference type="FunFam" id="3.30.230.10:FF:000008">
    <property type="entry name" value="DNA topoisomerase 2"/>
    <property type="match status" value="1"/>
</dbReference>
<dbReference type="Gene3D" id="3.30.1360.40">
    <property type="match status" value="1"/>
</dbReference>
<dbReference type="SUPFAM" id="SSF54211">
    <property type="entry name" value="Ribosomal protein S5 domain 2-like"/>
    <property type="match status" value="1"/>
</dbReference>
<dbReference type="PANTHER" id="PTHR10169:SF62">
    <property type="entry name" value="DNA TOPOISOMERASE 2 TOP-2-RELATED"/>
    <property type="match status" value="1"/>
</dbReference>
<dbReference type="InterPro" id="IPR013758">
    <property type="entry name" value="Topo_IIA_A/C_ab"/>
</dbReference>
<dbReference type="AlphaFoldDB" id="A0A3P7DE40"/>
<dbReference type="Gene3D" id="3.40.50.670">
    <property type="match status" value="1"/>
</dbReference>
<dbReference type="FunCoup" id="A0A3P7DE40">
    <property type="interactions" value="1860"/>
</dbReference>
<feature type="region of interest" description="Disordered" evidence="14">
    <location>
        <begin position="1283"/>
        <end position="1571"/>
    </location>
</feature>
<evidence type="ECO:0000256" key="4">
    <source>
        <dbReference type="ARBA" id="ARBA00011080"/>
    </source>
</evidence>
<evidence type="ECO:0000256" key="8">
    <source>
        <dbReference type="ARBA" id="ARBA00022842"/>
    </source>
</evidence>
<protein>
    <recommendedName>
        <fullName evidence="13">DNA topoisomerase 2</fullName>
        <ecNumber evidence="13">5.6.2.2</ecNumber>
    </recommendedName>
</protein>
<dbReference type="PROSITE" id="PS50880">
    <property type="entry name" value="TOPRIM"/>
    <property type="match status" value="1"/>
</dbReference>
<dbReference type="GO" id="GO:0000712">
    <property type="term" value="P:resolution of meiotic recombination intermediates"/>
    <property type="evidence" value="ECO:0007669"/>
    <property type="project" value="TreeGrafter"/>
</dbReference>
<dbReference type="InterPro" id="IPR020568">
    <property type="entry name" value="Ribosomal_Su5_D2-typ_SF"/>
</dbReference>
<evidence type="ECO:0000256" key="12">
    <source>
        <dbReference type="PROSITE-ProRule" id="PRU01384"/>
    </source>
</evidence>
<feature type="compositionally biased region" description="Basic and acidic residues" evidence="14">
    <location>
        <begin position="1389"/>
        <end position="1404"/>
    </location>
</feature>
<evidence type="ECO:0000313" key="17">
    <source>
        <dbReference type="EMBL" id="VDM07941.1"/>
    </source>
</evidence>
<dbReference type="InterPro" id="IPR001241">
    <property type="entry name" value="Topo_IIA"/>
</dbReference>
<dbReference type="FunFam" id="3.40.50.670:FF:000001">
    <property type="entry name" value="DNA topoisomerase 2"/>
    <property type="match status" value="2"/>
</dbReference>
<dbReference type="PRINTS" id="PR01158">
    <property type="entry name" value="TOPISMRASEII"/>
</dbReference>
<dbReference type="InterPro" id="IPR013759">
    <property type="entry name" value="Topo_IIA_B_C"/>
</dbReference>
<keyword evidence="7 13" id="KW-0067">ATP-binding</keyword>
<feature type="region of interest" description="Disordered" evidence="14">
    <location>
        <begin position="15"/>
        <end position="58"/>
    </location>
</feature>
<comment type="subunit">
    <text evidence="13">Homodimer.</text>
</comment>
<dbReference type="GO" id="GO:0003677">
    <property type="term" value="F:DNA binding"/>
    <property type="evidence" value="ECO:0007669"/>
    <property type="project" value="UniProtKB-UniRule"/>
</dbReference>
<proteinExistence type="inferred from homology"/>
<feature type="compositionally biased region" description="Acidic residues" evidence="14">
    <location>
        <begin position="1495"/>
        <end position="1506"/>
    </location>
</feature>
<comment type="catalytic activity">
    <reaction evidence="1 12 13">
        <text>ATP-dependent breakage, passage and rejoining of double-stranded DNA.</text>
        <dbReference type="EC" id="5.6.2.2"/>
    </reaction>
</comment>
<dbReference type="GO" id="GO:0046872">
    <property type="term" value="F:metal ion binding"/>
    <property type="evidence" value="ECO:0007669"/>
    <property type="project" value="UniProtKB-KW"/>
</dbReference>
<dbReference type="Pfam" id="PF01751">
    <property type="entry name" value="Toprim"/>
    <property type="match status" value="1"/>
</dbReference>